<dbReference type="EMBL" id="VVIW01000057">
    <property type="protein sequence ID" value="NHZ45030.1"/>
    <property type="molecule type" value="Genomic_DNA"/>
</dbReference>
<dbReference type="Pfam" id="PF14433">
    <property type="entry name" value="SUKH-3"/>
    <property type="match status" value="1"/>
</dbReference>
<dbReference type="InterPro" id="IPR025850">
    <property type="entry name" value="SUKH-3"/>
</dbReference>
<keyword evidence="2" id="KW-1185">Reference proteome</keyword>
<name>A0ABX0MKW6_9BURK</name>
<dbReference type="Proteomes" id="UP000819052">
    <property type="component" value="Unassembled WGS sequence"/>
</dbReference>
<protein>
    <submittedName>
        <fullName evidence="1">Uncharacterized protein</fullName>
    </submittedName>
</protein>
<reference evidence="1 2" key="1">
    <citation type="submission" date="2019-09" db="EMBL/GenBank/DDBJ databases">
        <title>Taxonomy of Antarctic Massilia spp.: description of Massilia rubra sp. nov., Massilia aquatica sp. nov., Massilia mucilaginosa sp. nov., Massilia frigida sp. nov. isolated from streams, lakes and regoliths.</title>
        <authorList>
            <person name="Holochova P."/>
            <person name="Sedlacek I."/>
            <person name="Kralova S."/>
            <person name="Maslanova I."/>
            <person name="Busse H.-J."/>
            <person name="Stankova E."/>
            <person name="Vrbovska V."/>
            <person name="Kovarovic V."/>
            <person name="Bartak M."/>
            <person name="Svec P."/>
            <person name="Pantucek R."/>
        </authorList>
    </citation>
    <scope>NUCLEOTIDE SEQUENCE [LARGE SCALE GENOMIC DNA]</scope>
    <source>
        <strain evidence="1 2">CCM 8693</strain>
    </source>
</reference>
<proteinExistence type="predicted"/>
<evidence type="ECO:0000313" key="2">
    <source>
        <dbReference type="Proteomes" id="UP000819052"/>
    </source>
</evidence>
<sequence length="150" mass="17443">MQMKFEKTTYDFLRKMTWTDHREVDPAPFLACLVADGYTLFPQAKRFFQRFGGLGGDMPAYRVAGVFDRIDFDPAQAIYYTSRETVSDYEKRVHEKLLVIGMAYNRHMTLMLSESGRMLGGYDDFLCLIGNHVQEGMSNLFDRREMPELP</sequence>
<accession>A0ABX0MKW6</accession>
<organism evidence="1 2">
    <name type="scientific">Massilia aquatica</name>
    <dbReference type="NCBI Taxonomy" id="2609000"/>
    <lineage>
        <taxon>Bacteria</taxon>
        <taxon>Pseudomonadati</taxon>
        <taxon>Pseudomonadota</taxon>
        <taxon>Betaproteobacteria</taxon>
        <taxon>Burkholderiales</taxon>
        <taxon>Oxalobacteraceae</taxon>
        <taxon>Telluria group</taxon>
        <taxon>Massilia</taxon>
    </lineage>
</organism>
<comment type="caution">
    <text evidence="1">The sequence shown here is derived from an EMBL/GenBank/DDBJ whole genome shotgun (WGS) entry which is preliminary data.</text>
</comment>
<evidence type="ECO:0000313" key="1">
    <source>
        <dbReference type="EMBL" id="NHZ45030.1"/>
    </source>
</evidence>
<gene>
    <name evidence="1" type="ORF">F1609_33550</name>
</gene>